<keyword evidence="3" id="KW-1185">Reference proteome</keyword>
<evidence type="ECO:0000313" key="3">
    <source>
        <dbReference type="Proteomes" id="UP000020218"/>
    </source>
</evidence>
<keyword evidence="1" id="KW-0812">Transmembrane</keyword>
<gene>
    <name evidence="2" type="ORF">AW08_02971</name>
</gene>
<accession>A0A011PHK8</accession>
<keyword evidence="1" id="KW-1133">Transmembrane helix</keyword>
<proteinExistence type="predicted"/>
<protein>
    <recommendedName>
        <fullName evidence="4">Glycine zipper domain-containing protein</fullName>
    </recommendedName>
</protein>
<dbReference type="EMBL" id="JFAX01000019">
    <property type="protein sequence ID" value="EXI65759.1"/>
    <property type="molecule type" value="Genomic_DNA"/>
</dbReference>
<evidence type="ECO:0008006" key="4">
    <source>
        <dbReference type="Google" id="ProtNLM"/>
    </source>
</evidence>
<dbReference type="Proteomes" id="UP000020218">
    <property type="component" value="Unassembled WGS sequence"/>
</dbReference>
<dbReference type="AlphaFoldDB" id="A0A011PHK8"/>
<dbReference type="PATRIC" id="fig|1454001.3.peg.3018"/>
<sequence length="52" mass="5386">MVGAVTGEWAWAAGGAAIGAAGGFLYDQQKQREQRAYEQGVQAGKAKATTTK</sequence>
<evidence type="ECO:0000256" key="1">
    <source>
        <dbReference type="SAM" id="Phobius"/>
    </source>
</evidence>
<feature type="transmembrane region" description="Helical" evidence="1">
    <location>
        <begin position="6"/>
        <end position="26"/>
    </location>
</feature>
<keyword evidence="1" id="KW-0472">Membrane</keyword>
<evidence type="ECO:0000313" key="2">
    <source>
        <dbReference type="EMBL" id="EXI65759.1"/>
    </source>
</evidence>
<comment type="caution">
    <text evidence="2">The sequence shown here is derived from an EMBL/GenBank/DDBJ whole genome shotgun (WGS) entry which is preliminary data.</text>
</comment>
<organism evidence="2 3">
    <name type="scientific">Candidatus Accumulibacter adjunctus</name>
    <dbReference type="NCBI Taxonomy" id="1454001"/>
    <lineage>
        <taxon>Bacteria</taxon>
        <taxon>Pseudomonadati</taxon>
        <taxon>Pseudomonadota</taxon>
        <taxon>Betaproteobacteria</taxon>
        <taxon>Candidatus Accumulibacter</taxon>
    </lineage>
</organism>
<reference evidence="2" key="1">
    <citation type="submission" date="2014-02" db="EMBL/GenBank/DDBJ databases">
        <title>Expanding our view of genomic diversity in Candidatus Accumulibacter clades.</title>
        <authorList>
            <person name="Skennerton C.T."/>
            <person name="Barr J.J."/>
            <person name="Slater F.R."/>
            <person name="Bond P.L."/>
            <person name="Tyson G.W."/>
        </authorList>
    </citation>
    <scope>NUCLEOTIDE SEQUENCE [LARGE SCALE GENOMIC DNA]</scope>
</reference>
<name>A0A011PHK8_9PROT</name>